<dbReference type="Pfam" id="PF17921">
    <property type="entry name" value="Integrase_H2C2"/>
    <property type="match status" value="1"/>
</dbReference>
<dbReference type="InterPro" id="IPR012337">
    <property type="entry name" value="RNaseH-like_sf"/>
</dbReference>
<proteinExistence type="predicted"/>
<organism evidence="2 3">
    <name type="scientific">Temnothorax curvispinosus</name>
    <dbReference type="NCBI Taxonomy" id="300111"/>
    <lineage>
        <taxon>Eukaryota</taxon>
        <taxon>Metazoa</taxon>
        <taxon>Ecdysozoa</taxon>
        <taxon>Arthropoda</taxon>
        <taxon>Hexapoda</taxon>
        <taxon>Insecta</taxon>
        <taxon>Pterygota</taxon>
        <taxon>Neoptera</taxon>
        <taxon>Endopterygota</taxon>
        <taxon>Hymenoptera</taxon>
        <taxon>Apocrita</taxon>
        <taxon>Aculeata</taxon>
        <taxon>Formicoidea</taxon>
        <taxon>Formicidae</taxon>
        <taxon>Myrmicinae</taxon>
        <taxon>Temnothorax</taxon>
    </lineage>
</organism>
<dbReference type="Pfam" id="PF18701">
    <property type="entry name" value="DUF5641"/>
    <property type="match status" value="1"/>
</dbReference>
<dbReference type="PROSITE" id="PS50994">
    <property type="entry name" value="INTEGRASE"/>
    <property type="match status" value="1"/>
</dbReference>
<dbReference type="GeneID" id="112456432"/>
<dbReference type="GO" id="GO:0015074">
    <property type="term" value="P:DNA integration"/>
    <property type="evidence" value="ECO:0007669"/>
    <property type="project" value="InterPro"/>
</dbReference>
<dbReference type="SUPFAM" id="SSF53098">
    <property type="entry name" value="Ribonuclease H-like"/>
    <property type="match status" value="1"/>
</dbReference>
<protein>
    <submittedName>
        <fullName evidence="3">Uncharacterized protein LOC112456432</fullName>
    </submittedName>
</protein>
<dbReference type="AlphaFoldDB" id="A0A6J1Q184"/>
<reference evidence="3" key="1">
    <citation type="submission" date="2025-08" db="UniProtKB">
        <authorList>
            <consortium name="RefSeq"/>
        </authorList>
    </citation>
    <scope>IDENTIFICATION</scope>
    <source>
        <tissue evidence="3">Whole body</tissue>
    </source>
</reference>
<dbReference type="InterPro" id="IPR001584">
    <property type="entry name" value="Integrase_cat-core"/>
</dbReference>
<dbReference type="PANTHER" id="PTHR47331">
    <property type="entry name" value="PHD-TYPE DOMAIN-CONTAINING PROTEIN"/>
    <property type="match status" value="1"/>
</dbReference>
<gene>
    <name evidence="3" type="primary">LOC112456432</name>
</gene>
<evidence type="ECO:0000313" key="2">
    <source>
        <dbReference type="Proteomes" id="UP000504618"/>
    </source>
</evidence>
<name>A0A6J1Q184_9HYME</name>
<dbReference type="Gene3D" id="3.30.420.10">
    <property type="entry name" value="Ribonuclease H-like superfamily/Ribonuclease H"/>
    <property type="match status" value="1"/>
</dbReference>
<dbReference type="RefSeq" id="XP_024874730.1">
    <property type="nucleotide sequence ID" value="XM_025018962.1"/>
</dbReference>
<dbReference type="InterPro" id="IPR040676">
    <property type="entry name" value="DUF5641"/>
</dbReference>
<dbReference type="InterPro" id="IPR041588">
    <property type="entry name" value="Integrase_H2C2"/>
</dbReference>
<dbReference type="PANTHER" id="PTHR47331:SF1">
    <property type="entry name" value="GAG-LIKE PROTEIN"/>
    <property type="match status" value="1"/>
</dbReference>
<dbReference type="OrthoDB" id="5984724at2759"/>
<dbReference type="Proteomes" id="UP000504618">
    <property type="component" value="Unplaced"/>
</dbReference>
<sequence>MHGGTQLTLATIRNEYWIIGGRAPVRSFILNCVKCARYRQRRAQQLMGQLPVERITPSRAFLHSGIDYAGPIPLKTWRGKNARTYKGYIALFVCEATSAVHIELVTDYTTEAFIAAYKRFTSRRGICATLRSDCGTNFKGADAELQRLFQSSSRECNELATLLANDGTQWLFNPPSAPHFGGKWEAGVKSVKYHLKRVLGESVLTYEDMNTLLIQIEAILNSRPLSPLTDDSDDLTALTPGHFLVGDSLSIVPEPSLENVKISQLSRWKRTRQMLDCFWSRWSKECLQRYLSIYKWNQTSSSIKEGSLVLVLDERYPPSKWPLGRITKTYPGQDGLIRVVSVRTQNSVLKRPIVKVCPLPILPNESQN</sequence>
<dbReference type="InterPro" id="IPR036397">
    <property type="entry name" value="RNaseH_sf"/>
</dbReference>
<dbReference type="GO" id="GO:0003676">
    <property type="term" value="F:nucleic acid binding"/>
    <property type="evidence" value="ECO:0007669"/>
    <property type="project" value="InterPro"/>
</dbReference>
<feature type="domain" description="Integrase catalytic" evidence="1">
    <location>
        <begin position="69"/>
        <end position="248"/>
    </location>
</feature>
<evidence type="ECO:0000259" key="1">
    <source>
        <dbReference type="PROSITE" id="PS50994"/>
    </source>
</evidence>
<evidence type="ECO:0000313" key="3">
    <source>
        <dbReference type="RefSeq" id="XP_024874730.1"/>
    </source>
</evidence>
<keyword evidence="2" id="KW-1185">Reference proteome</keyword>
<accession>A0A6J1Q184</accession>